<accession>A0ABV8GSH4</accession>
<dbReference type="RefSeq" id="WP_379535712.1">
    <property type="nucleotide sequence ID" value="NZ_JBHSBI010000052.1"/>
</dbReference>
<dbReference type="PANTHER" id="PTHR43767:SF1">
    <property type="entry name" value="NONRIBOSOMAL PEPTIDE SYNTHASE PES1 (EUROFUNG)-RELATED"/>
    <property type="match status" value="1"/>
</dbReference>
<dbReference type="Pfam" id="PF00501">
    <property type="entry name" value="AMP-binding"/>
    <property type="match status" value="1"/>
</dbReference>
<reference evidence="4" key="1">
    <citation type="journal article" date="2019" name="Int. J. Syst. Evol. Microbiol.">
        <title>The Global Catalogue of Microorganisms (GCM) 10K type strain sequencing project: providing services to taxonomists for standard genome sequencing and annotation.</title>
        <authorList>
            <consortium name="The Broad Institute Genomics Platform"/>
            <consortium name="The Broad Institute Genome Sequencing Center for Infectious Disease"/>
            <person name="Wu L."/>
            <person name="Ma J."/>
        </authorList>
    </citation>
    <scope>NUCLEOTIDE SEQUENCE [LARGE SCALE GENOMIC DNA]</scope>
    <source>
        <strain evidence="4">TBRC 1276</strain>
    </source>
</reference>
<evidence type="ECO:0000313" key="4">
    <source>
        <dbReference type="Proteomes" id="UP001595851"/>
    </source>
</evidence>
<organism evidence="3 4">
    <name type="scientific">Nonomuraea purpurea</name>
    <dbReference type="NCBI Taxonomy" id="1849276"/>
    <lineage>
        <taxon>Bacteria</taxon>
        <taxon>Bacillati</taxon>
        <taxon>Actinomycetota</taxon>
        <taxon>Actinomycetes</taxon>
        <taxon>Streptosporangiales</taxon>
        <taxon>Streptosporangiaceae</taxon>
        <taxon>Nonomuraea</taxon>
    </lineage>
</organism>
<dbReference type="InterPro" id="IPR050237">
    <property type="entry name" value="ATP-dep_AMP-bd_enzyme"/>
</dbReference>
<dbReference type="InterPro" id="IPR000873">
    <property type="entry name" value="AMP-dep_synth/lig_dom"/>
</dbReference>
<evidence type="ECO:0000259" key="1">
    <source>
        <dbReference type="Pfam" id="PF00501"/>
    </source>
</evidence>
<dbReference type="Gene3D" id="3.40.50.12780">
    <property type="entry name" value="N-terminal domain of ligase-like"/>
    <property type="match status" value="1"/>
</dbReference>
<sequence>MTGPADWQEIIAGAVIPGLLARAAEDRPGSPYCEFGGSVTTVGELAAHVEAAAARLAALGVRPGDRVAVLLPNHPDHIVVILALIVLRATWVPVNPRLRGAALRHVLSDGDPSLILVDSSHAGLVGEPGPPVIVRDRAGQRADPSWLGEAHGAFAVRHGDPEDVVALIYTSGTTGPAKGVQVTDRMLRTAALGVLFTTDPREGEVYFLWEPLCHVGGAQMVFVPLLRPVRLAMVDRFSASRFWDQVRSSGATHVHQLGGILQVLLNRPPSEAEYSHRLRMAWGGGVTTRTWQEAERRFGLRVAECYGQTEASSFLTVNTEGPQAGVGRVLPYLRAAVQDEHGAEVPAGESGEIVVRAEGLPVVTPGYFRDEDRTAAARRGGWWRTGDLGRFDEHGNLHFIGRADDSVRRRGENVSAWEVETVINTHPAVAESAMIGVPAEIGEQDIKVFILPAAGARVDADELLHWCAERLADFQMPRYIAVVDDFPRTPSERVIKSRLPRSVEDCFDARATDRTRS</sequence>
<proteinExistence type="predicted"/>
<dbReference type="InterPro" id="IPR020845">
    <property type="entry name" value="AMP-binding_CS"/>
</dbReference>
<name>A0ABV8GSH4_9ACTN</name>
<evidence type="ECO:0000313" key="3">
    <source>
        <dbReference type="EMBL" id="MFC4015911.1"/>
    </source>
</evidence>
<keyword evidence="4" id="KW-1185">Reference proteome</keyword>
<dbReference type="SUPFAM" id="SSF56801">
    <property type="entry name" value="Acetyl-CoA synthetase-like"/>
    <property type="match status" value="1"/>
</dbReference>
<dbReference type="Pfam" id="PF13193">
    <property type="entry name" value="AMP-binding_C"/>
    <property type="match status" value="1"/>
</dbReference>
<dbReference type="PANTHER" id="PTHR43767">
    <property type="entry name" value="LONG-CHAIN-FATTY-ACID--COA LIGASE"/>
    <property type="match status" value="1"/>
</dbReference>
<dbReference type="Proteomes" id="UP001595851">
    <property type="component" value="Unassembled WGS sequence"/>
</dbReference>
<dbReference type="InterPro" id="IPR045851">
    <property type="entry name" value="AMP-bd_C_sf"/>
</dbReference>
<dbReference type="EMBL" id="JBHSBI010000052">
    <property type="protein sequence ID" value="MFC4015911.1"/>
    <property type="molecule type" value="Genomic_DNA"/>
</dbReference>
<evidence type="ECO:0000259" key="2">
    <source>
        <dbReference type="Pfam" id="PF13193"/>
    </source>
</evidence>
<comment type="caution">
    <text evidence="3">The sequence shown here is derived from an EMBL/GenBank/DDBJ whole genome shotgun (WGS) entry which is preliminary data.</text>
</comment>
<dbReference type="Gene3D" id="3.30.300.30">
    <property type="match status" value="1"/>
</dbReference>
<gene>
    <name evidence="3" type="ORF">ACFOY2_52480</name>
</gene>
<dbReference type="InterPro" id="IPR042099">
    <property type="entry name" value="ANL_N_sf"/>
</dbReference>
<feature type="domain" description="AMP-binding enzyme C-terminal" evidence="2">
    <location>
        <begin position="418"/>
        <end position="491"/>
    </location>
</feature>
<protein>
    <submittedName>
        <fullName evidence="3">AMP-binding protein</fullName>
    </submittedName>
</protein>
<dbReference type="InterPro" id="IPR025110">
    <property type="entry name" value="AMP-bd_C"/>
</dbReference>
<dbReference type="PROSITE" id="PS00455">
    <property type="entry name" value="AMP_BINDING"/>
    <property type="match status" value="1"/>
</dbReference>
<feature type="domain" description="AMP-dependent synthetase/ligase" evidence="1">
    <location>
        <begin position="21"/>
        <end position="368"/>
    </location>
</feature>